<feature type="domain" description="Duffy-antigen binding" evidence="4">
    <location>
        <begin position="1283"/>
        <end position="1446"/>
    </location>
</feature>
<dbReference type="FunFam" id="1.20.58.1930:FF:000002">
    <property type="entry name" value="Erythrocyte membrane protein 1, PfEMP1"/>
    <property type="match status" value="1"/>
</dbReference>
<feature type="compositionally biased region" description="Low complexity" evidence="2">
    <location>
        <begin position="2023"/>
        <end position="2033"/>
    </location>
</feature>
<feature type="region of interest" description="Disordered" evidence="2">
    <location>
        <begin position="112"/>
        <end position="133"/>
    </location>
</feature>
<dbReference type="FunFam" id="1.20.58.830:FF:000021">
    <property type="entry name" value="Erythrocyte membrane protein 1, PfEMP1"/>
    <property type="match status" value="1"/>
</dbReference>
<feature type="compositionally biased region" description="Basic and acidic residues" evidence="2">
    <location>
        <begin position="1972"/>
        <end position="1993"/>
    </location>
</feature>
<dbReference type="Pfam" id="PF05424">
    <property type="entry name" value="Duffy_binding"/>
    <property type="match status" value="7"/>
</dbReference>
<dbReference type="Pfam" id="PF03011">
    <property type="entry name" value="PFEMP"/>
    <property type="match status" value="1"/>
</dbReference>
<dbReference type="Pfam" id="PF15445">
    <property type="entry name" value="ATS"/>
    <property type="match status" value="1"/>
</dbReference>
<dbReference type="Pfam" id="PF21807">
    <property type="entry name" value="PfEMP1_CIDRalpha1_dom"/>
    <property type="match status" value="1"/>
</dbReference>
<feature type="domain" description="Duffy-binding-like" evidence="3">
    <location>
        <begin position="581"/>
        <end position="724"/>
    </location>
</feature>
<dbReference type="Gene3D" id="1.20.58.830">
    <property type="match status" value="7"/>
</dbReference>
<feature type="domain" description="Duffy-antigen binding" evidence="4">
    <location>
        <begin position="132"/>
        <end position="311"/>
    </location>
</feature>
<dbReference type="InterPro" id="IPR029211">
    <property type="entry name" value="PfEMP1_ATS"/>
</dbReference>
<feature type="compositionally biased region" description="Basic and acidic residues" evidence="2">
    <location>
        <begin position="1932"/>
        <end position="1941"/>
    </location>
</feature>
<feature type="domain" description="Plasmodium falciparum erythrocyte membrane protein 1 acidic terminal segment" evidence="5">
    <location>
        <begin position="3256"/>
        <end position="3531"/>
    </location>
</feature>
<feature type="compositionally biased region" description="Low complexity" evidence="2">
    <location>
        <begin position="3384"/>
        <end position="3395"/>
    </location>
</feature>
<dbReference type="InterPro" id="IPR054595">
    <property type="entry name" value="DBL_C"/>
</dbReference>
<feature type="domain" description="Duffy-antigen binding" evidence="4">
    <location>
        <begin position="2905"/>
        <end position="3086"/>
    </location>
</feature>
<feature type="region of interest" description="Disordered" evidence="2">
    <location>
        <begin position="1"/>
        <end position="27"/>
    </location>
</feature>
<feature type="compositionally biased region" description="Polar residues" evidence="2">
    <location>
        <begin position="722"/>
        <end position="736"/>
    </location>
</feature>
<proteinExistence type="predicted"/>
<evidence type="ECO:0000256" key="1">
    <source>
        <dbReference type="SAM" id="Coils"/>
    </source>
</evidence>
<dbReference type="EMBL" id="KE124628">
    <property type="protein sequence ID" value="EWC75657.1"/>
    <property type="molecule type" value="Genomic_DNA"/>
</dbReference>
<evidence type="ECO:0000313" key="10">
    <source>
        <dbReference type="Proteomes" id="UP000030697"/>
    </source>
</evidence>
<dbReference type="GO" id="GO:0016020">
    <property type="term" value="C:membrane"/>
    <property type="evidence" value="ECO:0007669"/>
    <property type="project" value="InterPro"/>
</dbReference>
<dbReference type="InterPro" id="IPR029210">
    <property type="entry name" value="PfEMP1_NTS"/>
</dbReference>
<dbReference type="Gene3D" id="1.20.58.1930">
    <property type="match status" value="1"/>
</dbReference>
<feature type="domain" description="Duffy-antigen binding" evidence="4">
    <location>
        <begin position="2513"/>
        <end position="2695"/>
    </location>
</feature>
<gene>
    <name evidence="9" type="ORF">C923_03635</name>
</gene>
<evidence type="ECO:0000259" key="6">
    <source>
        <dbReference type="Pfam" id="PF15447"/>
    </source>
</evidence>
<feature type="region of interest" description="Disordered" evidence="2">
    <location>
        <begin position="3375"/>
        <end position="3395"/>
    </location>
</feature>
<feature type="domain" description="Duffy-binding-like" evidence="8">
    <location>
        <begin position="2699"/>
        <end position="2842"/>
    </location>
</feature>
<evidence type="ECO:0000259" key="3">
    <source>
        <dbReference type="Pfam" id="PF03011"/>
    </source>
</evidence>
<feature type="domain" description="Duffy-antigen binding" evidence="4">
    <location>
        <begin position="2083"/>
        <end position="2243"/>
    </location>
</feature>
<dbReference type="OrthoDB" id="10495164at2759"/>
<organism evidence="9 10">
    <name type="scientific">Plasmodium falciparum UGT5.1</name>
    <dbReference type="NCBI Taxonomy" id="1237627"/>
    <lineage>
        <taxon>Eukaryota</taxon>
        <taxon>Sar</taxon>
        <taxon>Alveolata</taxon>
        <taxon>Apicomplexa</taxon>
        <taxon>Aconoidasida</taxon>
        <taxon>Haemosporida</taxon>
        <taxon>Plasmodiidae</taxon>
        <taxon>Plasmodium</taxon>
        <taxon>Plasmodium (Laverania)</taxon>
    </lineage>
</organism>
<dbReference type="GO" id="GO:0046789">
    <property type="term" value="F:host cell surface receptor binding"/>
    <property type="evidence" value="ECO:0007669"/>
    <property type="project" value="InterPro"/>
</dbReference>
<feature type="domain" description="Plasmodium falciparum erythrocyte membrane protein-1 N-terminal segment" evidence="6">
    <location>
        <begin position="27"/>
        <end position="60"/>
    </location>
</feature>
<name>W7J9G7_PLAFA</name>
<feature type="domain" description="PfEMP1 CIDRalpha1" evidence="7">
    <location>
        <begin position="512"/>
        <end position="569"/>
    </location>
</feature>
<feature type="compositionally biased region" description="Polar residues" evidence="2">
    <location>
        <begin position="1"/>
        <end position="10"/>
    </location>
</feature>
<feature type="domain" description="Duffy-antigen binding" evidence="4">
    <location>
        <begin position="1635"/>
        <end position="1798"/>
    </location>
</feature>
<dbReference type="InterPro" id="IPR042202">
    <property type="entry name" value="Duffy-ag-bd_sf"/>
</dbReference>
<protein>
    <recommendedName>
        <fullName evidence="11">Duffy-binding-like domain-containing protein</fullName>
    </recommendedName>
</protein>
<evidence type="ECO:0000313" key="9">
    <source>
        <dbReference type="EMBL" id="EWC75657.1"/>
    </source>
</evidence>
<evidence type="ECO:0000259" key="4">
    <source>
        <dbReference type="Pfam" id="PF05424"/>
    </source>
</evidence>
<dbReference type="Pfam" id="PF15447">
    <property type="entry name" value="NTS"/>
    <property type="match status" value="1"/>
</dbReference>
<dbReference type="Proteomes" id="UP000030697">
    <property type="component" value="Unassembled WGS sequence"/>
</dbReference>
<feature type="domain" description="Duffy-antigen binding" evidence="4">
    <location>
        <begin position="844"/>
        <end position="1025"/>
    </location>
</feature>
<evidence type="ECO:0008006" key="11">
    <source>
        <dbReference type="Google" id="ProtNLM"/>
    </source>
</evidence>
<accession>W7J9G7</accession>
<dbReference type="InterPro" id="IPR044932">
    <property type="entry name" value="PfEMP1_ATS_sf"/>
</dbReference>
<evidence type="ECO:0000259" key="5">
    <source>
        <dbReference type="Pfam" id="PF15445"/>
    </source>
</evidence>
<sequence length="3644" mass="423627">MGNEQSSSSLEGEAKSPSIIESQNSPRNVLERYAEDIMIKEKNEARIYENSLKGQLKQAKFRGGPSTSVDEQYYYYPYPCSLNHNEHTNIRHDNVDERHPCHGREQNRFGEGQVSECSNSKIKGHENKSDGGACAPPRRRHMCDKNLEALTVENTQNCDDLLGNILVAAKYEGQSIVNNHPDKNNSNNKSSICTALARSFADIGDIVRGKDLFLGAPNKEKIKLEENLKKIFDNIKNENAELSKLSLEKVREYWWAIHRKELWEALTCSAPKGANYFVYKLDRPKFSSDRCGHNYNGDPLTNLDYVPQYLRWFDEWGEEFCRKRKIKLENVEKACRKDSEKLYCRHNGYDCTKTIKNENILFDDPKCTDCLIKCSLYEIWLDNQQKEFEKQKEKYEKEIQTYISNNEISNNNISNEYNKQISEKYTDKKYETLDKFLNLLKEGKYCKERMTGESSIDFNNDVDKTFSYSKHCKVCPHCEVDCENGNCEVKNKPDGNCGKNVKYNPPYGVKPTEITVLYSGNEKGDISKKLSEFCSNKNNINVKNNETWKCYYKNSDNNKCKMESNSENNKGAEKITSFHEFFELWVKNLLKDTMKWENEIKDCINNTNITDCNDECNKNCVCFDKWVKQKEEEWKNVKKVFENKKYIQDKYYLDINKLFESFLFKVISELDQGEAKWNQLKEELKKKIESSKANEGIKDSESAIELLLDHLKESATTCKDNNANEACSSSQKSSPNPCADKSGGKLVSVKQIAQYIKRQAYEQANYRSDGLHKLKGKAHEGKYKRKGRENYFKDKLCKIGKYHSNRDPFESKGPCYGKDGNKLSFQIGTDWKGAEEEKMIYNDVYLPPRREHMCTSNLEHLVTDNKPLDGTDGNPKLVNNSFLGDVLLSAKYEAQRTKEDYEPVSDEQSICRAVRYSFADLADIIRGRDMWDKDDGAQKMERILKSIFKNIYETIGDKKGKYTNTDGKYLELREDWWEANRAKVWEAMKCAIKGLNVKSSDGKLSDHCGYSDHTPLDDYIPQKLRWMAEWAEWYCKVQSQEYDKLKKRCVMCMQKDNGKNCWKHNSECGVCKGACTAYQGKLLPWEYQWNVISHKYETLYEKALIAADKGGLDTSSGDIDPKDKTLVEFLFNLYVQNGGKIGTIGTTGDKDTRDTTPTVYSTAAGYIHEEAHIGDCKKQKQFCEKKNGAKPPSGDLEVDNEYAFRDKPYDHDMSCDCECREKLQNKKSEGIVLVEPCNVVNTLLKDKNENSDIDQCIRKYKDGKEKYPGWDCTRNKIKIGEEGAYMPPRRQKLCVDFLKQLKGQTDEKLVDAFIKSAAAETFLSWHKYKEDTQKEKATHTADNDLNKGIIPKDFIRQMYYTFGDYRDLCMNKNIGNDVSNVENKIKDVFSKADGTSSSNLSREVWWKKHGPKIWEGMLCALPGTENFKNKPDYKNPPEDFAKQPQFLRWLTEWYDDYCHTRQKYLTRVESTCKLNDQSQCAAECNNKCDEYKKYMEGKKKEWDAQYKYYKEQRNKKEVVNDSKGIIVKDYVLANAKEYLKKKFTASCVTSSGKAQNSATEEVKKNIELLSEEQYYDAKEHCGCTKFIHDDKYSKISGRSNCCGLNSDAKKNKIKWRNSDEKDYAFLKERNLSGDVFFPSRRLGICFRGLDGYYRYPEVKDKDTLRKTLMEVAATEGYNLGQYYKEKKKANKEAYRYSYEVRPYSAMKYSFYDLRDIILGYDNLEDNSTTTEKNMKEIFKSESNEGSQGRQTFWNNNKDCVWEAMKCGYKKSGETVPDECKNMPSDRDYPIGSNRDEGTAYQFLRWFAEWGEDFCKHKEKELEKLVGACNDYKCGDNEDKKKKCTSACTQYKQFISGWKPQYENQIKKYGKHKHNIYSEHPVAKEAKDAQEYLDKQLQKFCENKSGDCEYNCMKDASTQLLTDGHSQNMPASLKDEPKEVEGKCNCPVPPGRPRARRETPSPRVPLTAKATTSKKEAKTEPSTKPPKKVEKPRTEIQSPARKRTRRAAQQTRTRTVREAPQALTRTSTSASTTTPPDVGTIVQTVLSNKRDSNGGIEKCNPKTYGTYPKWDCNVGKSKENENAACMPPRRKKMCINNIQYLNNNTENKPEKDIKEAFIKCSAIEIYFWWLKYKNQNPTAENELKNGRIPDEFKRIMYYTYSDYKDMFFGTDITNENKIITIKKNVTTILKNENNKKEEDKKKKDEELLTNFWEENKKLIWEGMIYGLTHHLTDETEKKKITDNSEYTDINKLSPSLEEFAKRPQFLRWFTEWAEEFCNKRKKELEILKEKCPDYTCSVDSTKHECEDSCKKYQTFIKQWKTQYEKQREKFKNDKDTDKYKDYPSIESYIDNATDAHEYLHRQLKELCGNNDCSCMEKPSSQLPKRTIETRSSEGNDMPASLDEVPEGYENKCDCKLQKIEKPDPSLNCIDKSAFQLYAKAKNDLHGMKDELKGKNPKAVYEEKTNGTNGINIICKINEKISKQKNVCINNENPFDDIDKWDCKERSRTLAIENICIPPRRKYMCTNPLENLEGKKSISEALFRKVLRTAAYEGKHIKDSWDKKTKPKKRNQICDAIRYSFADLGDIIRGTDTYKGPNGANGVETKLKAVFQSIYRQWQSEHIDKKDKYTNVHMFRSAWWDANREYVWKAMTCDAPEDAMLFKKLENEEIPNLILSQHKCGYNDHPPVDDYIPQRLRWMKEWGEYVCKILNEKINNMKNDCDQCKLNGKKCSDDDDGNKCTRCKEKCKEYTKLIHNLKSQFSIQKQKYNELYTKIQNNRRGFTNDNDKNAIEFFEKVKMINKCDVGTPDKYLDKAIHCIHYSFTENENENENKNKPYAFNNHPEKYKSHCSCTITHHPLDKCPFNDKTNEYCKTIRHINPCIRRYFDNNLETWTGFFVDNISHKNKGVLVPPRRRHLCTTKLTGNRYRTNEKDNLKQNLIDSAFSHGILLGKTFNDYTNQGLESMKYSFADYADIIKGTDMIGGSNIDDFNNDLKQMFPENSSENIKETTISRKHWWEENKTHVWNAMLLGYQKGKKNNGEMDKNWCNVPTEDGTDQFLRWLIEWAMQACKVKNHVRDSLKTKCRCSNEFNFEASELLRQPGCQNDIRKYISLNILIKNSMENLNIKYKQLKDQPSGNIDNKPSEENVQSYIKSKYSECDLELNDINEIDTGTKNNENNELKEVLKKLDTGSCFVKDETHKKPVVDPNKKEEPQAFVPNVFYYFQRNLDSFYQAPLISTHRVAQYDPKNDILKSSISVVIVSALGLIALHFMKKKFKSSVDLLRILNIPQGEYGMPTLESKNRYIPYRSGPYKGKTYIYMEGDTSGDEDKYMWDLSSSDITSSESEYEELDINDIYVPGSPKYKTLIEVVLEPSKRDISSDDIPSDDTPSNDTPRTNRFIDDEWNELKHDFVSQYLPNTEPNNNYKSADIPMNTEPNTLYFDNPEEKPFIISIHDRDLYTGKEISYNINMSTNTNNDIPMNARNDSYRGIDLINDSLSGAKPIDIYDEVLKRKENELFGTKHPKRTSNNRWKKDNDGGNVPIDNRTLNTDVSIQIDMDHGKPKKEFTNMDTNVDTPTMDSILYDLERHNEPFYDIYDDDVYYDVNDDNKTSAHHNNLDVSSKVQIEMDVNTKLAKEKYPISDVWDI</sequence>
<evidence type="ECO:0000259" key="8">
    <source>
        <dbReference type="Pfam" id="PF22672"/>
    </source>
</evidence>
<dbReference type="InterPro" id="IPR008602">
    <property type="entry name" value="Duffy-antigen-binding"/>
</dbReference>
<keyword evidence="1" id="KW-0175">Coiled coil</keyword>
<feature type="coiled-coil region" evidence="1">
    <location>
        <begin position="381"/>
        <end position="412"/>
    </location>
</feature>
<feature type="region of interest" description="Disordered" evidence="2">
    <location>
        <begin position="1921"/>
        <end position="2037"/>
    </location>
</feature>
<dbReference type="Pfam" id="PF22672">
    <property type="entry name" value="DBL_C"/>
    <property type="match status" value="2"/>
</dbReference>
<feature type="coiled-coil region" evidence="1">
    <location>
        <begin position="221"/>
        <end position="248"/>
    </location>
</feature>
<reference evidence="9 10" key="1">
    <citation type="submission" date="2013-02" db="EMBL/GenBank/DDBJ databases">
        <title>The Genome Sequence of Plasmodium falciparum UGT5.1.</title>
        <authorList>
            <consortium name="The Broad Institute Genome Sequencing Platform"/>
            <consortium name="The Broad Institute Genome Sequencing Center for Infectious Disease"/>
            <person name="Neafsey D."/>
            <person name="Cheeseman I."/>
            <person name="Volkman S."/>
            <person name="Adams J."/>
            <person name="Walker B."/>
            <person name="Young S.K."/>
            <person name="Zeng Q."/>
            <person name="Gargeya S."/>
            <person name="Fitzgerald M."/>
            <person name="Haas B."/>
            <person name="Abouelleil A."/>
            <person name="Alvarado L."/>
            <person name="Arachchi H.M."/>
            <person name="Berlin A.M."/>
            <person name="Chapman S.B."/>
            <person name="Dewar J."/>
            <person name="Goldberg J."/>
            <person name="Griggs A."/>
            <person name="Gujja S."/>
            <person name="Hansen M."/>
            <person name="Howarth C."/>
            <person name="Imamovic A."/>
            <person name="Larimer J."/>
            <person name="McCowan C."/>
            <person name="Murphy C."/>
            <person name="Neiman D."/>
            <person name="Pearson M."/>
            <person name="Priest M."/>
            <person name="Roberts A."/>
            <person name="Saif S."/>
            <person name="Shea T."/>
            <person name="Sisk P."/>
            <person name="Sykes S."/>
            <person name="Wortman J."/>
            <person name="Nusbaum C."/>
            <person name="Birren B."/>
        </authorList>
    </citation>
    <scope>NUCLEOTIDE SEQUENCE [LARGE SCALE GENOMIC DNA]</scope>
    <source>
        <strain evidence="9 10">UGT5.1</strain>
    </source>
</reference>
<feature type="region of interest" description="Disordered" evidence="2">
    <location>
        <begin position="722"/>
        <end position="743"/>
    </location>
</feature>
<dbReference type="SUPFAM" id="SSF140924">
    <property type="entry name" value="Duffy binding domain-like"/>
    <property type="match status" value="8"/>
</dbReference>
<dbReference type="InterPro" id="IPR049158">
    <property type="entry name" value="PfEMP1_CIDRalpha1_dom"/>
</dbReference>
<feature type="region of interest" description="Disordered" evidence="2">
    <location>
        <begin position="3518"/>
        <end position="3543"/>
    </location>
</feature>
<evidence type="ECO:0000259" key="7">
    <source>
        <dbReference type="Pfam" id="PF21807"/>
    </source>
</evidence>
<evidence type="ECO:0000256" key="2">
    <source>
        <dbReference type="SAM" id="MobiDB-lite"/>
    </source>
</evidence>
<dbReference type="InterPro" id="IPR004258">
    <property type="entry name" value="DBL"/>
</dbReference>
<dbReference type="Gene3D" id="1.10.1900.40">
    <property type="entry name" value="Acidic terminal segments, variant surface antigen of PfEMP1"/>
    <property type="match status" value="1"/>
</dbReference>
<feature type="domain" description="Duffy-binding-like" evidence="8">
    <location>
        <begin position="315"/>
        <end position="469"/>
    </location>
</feature>
<dbReference type="Gene3D" id="1.20.1310.20">
    <property type="entry name" value="Duffy-antigen binding domain"/>
    <property type="match status" value="7"/>
</dbReference>